<evidence type="ECO:0000256" key="2">
    <source>
        <dbReference type="ARBA" id="ARBA00023002"/>
    </source>
</evidence>
<dbReference type="PANTHER" id="PTHR11091:SF0">
    <property type="entry name" value="MALATE DEHYDROGENASE"/>
    <property type="match status" value="1"/>
</dbReference>
<protein>
    <submittedName>
        <fullName evidence="3">(2R)-3-sulfolactate dehydrogenase (NADP+)</fullName>
        <ecNumber evidence="3">1.1.1.338</ecNumber>
    </submittedName>
</protein>
<dbReference type="Proteomes" id="UP001549320">
    <property type="component" value="Unassembled WGS sequence"/>
</dbReference>
<keyword evidence="2 3" id="KW-0560">Oxidoreductase</keyword>
<dbReference type="RefSeq" id="WP_354441371.1">
    <property type="nucleotide sequence ID" value="NZ_JBEPSH010000002.1"/>
</dbReference>
<gene>
    <name evidence="3" type="ORF">ABIE13_000827</name>
</gene>
<accession>A0ABV2Q579</accession>
<evidence type="ECO:0000256" key="1">
    <source>
        <dbReference type="ARBA" id="ARBA00006056"/>
    </source>
</evidence>
<dbReference type="EC" id="1.1.1.338" evidence="3"/>
<reference evidence="3 4" key="1">
    <citation type="submission" date="2024-06" db="EMBL/GenBank/DDBJ databases">
        <title>Sorghum-associated microbial communities from plants grown in Nebraska, USA.</title>
        <authorList>
            <person name="Schachtman D."/>
        </authorList>
    </citation>
    <scope>NUCLEOTIDE SEQUENCE [LARGE SCALE GENOMIC DNA]</scope>
    <source>
        <strain evidence="3 4">2709</strain>
    </source>
</reference>
<keyword evidence="4" id="KW-1185">Reference proteome</keyword>
<dbReference type="InterPro" id="IPR043143">
    <property type="entry name" value="Mal/L-sulf/L-lact_DH-like_NADP"/>
</dbReference>
<dbReference type="PANTHER" id="PTHR11091">
    <property type="entry name" value="OXIDOREDUCTASE-RELATED"/>
    <property type="match status" value="1"/>
</dbReference>
<name>A0ABV2Q579_9BURK</name>
<proteinExistence type="inferred from homology"/>
<dbReference type="SUPFAM" id="SSF89733">
    <property type="entry name" value="L-sulfolactate dehydrogenase-like"/>
    <property type="match status" value="1"/>
</dbReference>
<dbReference type="EMBL" id="JBEPSH010000002">
    <property type="protein sequence ID" value="MET4575727.1"/>
    <property type="molecule type" value="Genomic_DNA"/>
</dbReference>
<comment type="similarity">
    <text evidence="1">Belongs to the LDH2/MDH2 oxidoreductase family.</text>
</comment>
<dbReference type="InterPro" id="IPR043144">
    <property type="entry name" value="Mal/L-sulf/L-lact_DH-like_ah"/>
</dbReference>
<evidence type="ECO:0000313" key="3">
    <source>
        <dbReference type="EMBL" id="MET4575727.1"/>
    </source>
</evidence>
<evidence type="ECO:0000313" key="4">
    <source>
        <dbReference type="Proteomes" id="UP001549320"/>
    </source>
</evidence>
<dbReference type="Pfam" id="PF02615">
    <property type="entry name" value="Ldh_2"/>
    <property type="match status" value="1"/>
</dbReference>
<sequence>MTEISTQDLVELIERVLGPFASLQEPLEARNPAKADVQLAAFWFVQAELLKLPAFGIQMLLRDLERLDALDSLAPGGEAGAALLSIDAQRIPGHVSLALAVRLAAHTVKAQGCAILGIRNVGALGVLGCAARSLASEGAVAIISANSSAFVAPLGGTAPAIGTNPLAVAAPRAHAAPLVLDFSTSPMTLAALRQARATGGTLPASGAVDADGQRTSDPTRAAALLPEGRISSLTGLGVELITGVGVGGRLAAGLPAPERSALVIAYSPEAMGNRDAAELCAQLTQDWQGAGGHVPARFDSLPLKREQLPSRISVHSEALAALEVRAQGTD</sequence>
<dbReference type="GO" id="GO:0016491">
    <property type="term" value="F:oxidoreductase activity"/>
    <property type="evidence" value="ECO:0007669"/>
    <property type="project" value="UniProtKB-KW"/>
</dbReference>
<comment type="caution">
    <text evidence="3">The sequence shown here is derived from an EMBL/GenBank/DDBJ whole genome shotgun (WGS) entry which is preliminary data.</text>
</comment>
<dbReference type="InterPro" id="IPR003767">
    <property type="entry name" value="Malate/L-lactate_DH-like"/>
</dbReference>
<dbReference type="Gene3D" id="1.10.1530.10">
    <property type="match status" value="1"/>
</dbReference>
<dbReference type="InterPro" id="IPR036111">
    <property type="entry name" value="Mal/L-sulfo/L-lacto_DH-like_sf"/>
</dbReference>
<dbReference type="Gene3D" id="3.30.1370.60">
    <property type="entry name" value="Hypothetical oxidoreductase yiak, domain 2"/>
    <property type="match status" value="1"/>
</dbReference>
<organism evidence="3 4">
    <name type="scientific">Ottowia thiooxydans</name>
    <dbReference type="NCBI Taxonomy" id="219182"/>
    <lineage>
        <taxon>Bacteria</taxon>
        <taxon>Pseudomonadati</taxon>
        <taxon>Pseudomonadota</taxon>
        <taxon>Betaproteobacteria</taxon>
        <taxon>Burkholderiales</taxon>
        <taxon>Comamonadaceae</taxon>
        <taxon>Ottowia</taxon>
    </lineage>
</organism>